<dbReference type="Gene3D" id="2.30.30.380">
    <property type="entry name" value="Zn-finger domain of Sec23/24"/>
    <property type="match status" value="1"/>
</dbReference>
<feature type="region of interest" description="Disordered" evidence="7">
    <location>
        <begin position="41"/>
        <end position="109"/>
    </location>
</feature>
<dbReference type="InterPro" id="IPR036174">
    <property type="entry name" value="Znf_Sec23_Sec24_sf"/>
</dbReference>
<dbReference type="Gene3D" id="1.20.120.730">
    <property type="entry name" value="Sec23/Sec24 helical domain"/>
    <property type="match status" value="1"/>
</dbReference>
<feature type="compositionally biased region" description="Polar residues" evidence="7">
    <location>
        <begin position="98"/>
        <end position="109"/>
    </location>
</feature>
<feature type="domain" description="Sec23/Sec24 beta-sandwich" evidence="11">
    <location>
        <begin position="560"/>
        <end position="652"/>
    </location>
</feature>
<dbReference type="Proteomes" id="UP000005222">
    <property type="component" value="Chromosome F"/>
</dbReference>
<feature type="domain" description="Sec23/Sec24 trunk" evidence="9">
    <location>
        <begin position="305"/>
        <end position="551"/>
    </location>
</feature>
<proteinExistence type="inferred from homology"/>
<keyword evidence="4" id="KW-0963">Cytoplasm</keyword>
<dbReference type="Pfam" id="PF04810">
    <property type="entry name" value="zf-Sec23_Sec24"/>
    <property type="match status" value="1"/>
</dbReference>
<dbReference type="AlphaFoldDB" id="G8YLM8"/>
<dbReference type="SUPFAM" id="SSF81995">
    <property type="entry name" value="beta-sandwich domain of Sec23/24"/>
    <property type="match status" value="1"/>
</dbReference>
<evidence type="ECO:0000313" key="12">
    <source>
        <dbReference type="EMBL" id="CCE88962.1"/>
    </source>
</evidence>
<dbReference type="FunCoup" id="G8YLM8">
    <property type="interactions" value="267"/>
</dbReference>
<dbReference type="Gene3D" id="3.40.20.10">
    <property type="entry name" value="Severin"/>
    <property type="match status" value="1"/>
</dbReference>
<dbReference type="GO" id="GO:0000139">
    <property type="term" value="C:Golgi membrane"/>
    <property type="evidence" value="ECO:0007669"/>
    <property type="project" value="UniProtKB-SubCell"/>
</dbReference>
<dbReference type="InterPro" id="IPR036465">
    <property type="entry name" value="vWFA_dom_sf"/>
</dbReference>
<dbReference type="SUPFAM" id="SSF81811">
    <property type="entry name" value="Helical domain of Sec23/24"/>
    <property type="match status" value="1"/>
</dbReference>
<gene>
    <name evidence="12" type="primary">Piso0_001756</name>
    <name evidence="12" type="ORF">GNLVRS01_PISO0F13381g</name>
</gene>
<evidence type="ECO:0000256" key="1">
    <source>
        <dbReference type="ARBA" id="ARBA00004394"/>
    </source>
</evidence>
<evidence type="ECO:0000256" key="6">
    <source>
        <dbReference type="ARBA" id="ARBA00023034"/>
    </source>
</evidence>
<evidence type="ECO:0000259" key="11">
    <source>
        <dbReference type="Pfam" id="PF08033"/>
    </source>
</evidence>
<evidence type="ECO:0000259" key="8">
    <source>
        <dbReference type="Pfam" id="PF04810"/>
    </source>
</evidence>
<dbReference type="InterPro" id="IPR006896">
    <property type="entry name" value="Sec23/24_trunk_dom"/>
</dbReference>
<dbReference type="HOGENOM" id="CLU_004589_1_0_1"/>
<dbReference type="SUPFAM" id="SSF82919">
    <property type="entry name" value="Zn-finger domain of Sec23/24"/>
    <property type="match status" value="1"/>
</dbReference>
<evidence type="ECO:0000259" key="10">
    <source>
        <dbReference type="Pfam" id="PF04815"/>
    </source>
</evidence>
<dbReference type="Pfam" id="PF04811">
    <property type="entry name" value="Sec23_trunk"/>
    <property type="match status" value="1"/>
</dbReference>
<name>G8YLM8_PICSO</name>
<dbReference type="Gene3D" id="2.60.40.1670">
    <property type="entry name" value="beta-sandwich domain of Sec23/24"/>
    <property type="match status" value="1"/>
</dbReference>
<keyword evidence="5" id="KW-0653">Protein transport</keyword>
<dbReference type="PANTHER" id="PTHR13803:SF4">
    <property type="entry name" value="SECRETORY 24CD, ISOFORM C"/>
    <property type="match status" value="1"/>
</dbReference>
<dbReference type="InterPro" id="IPR006900">
    <property type="entry name" value="Sec23/24_helical_dom"/>
</dbReference>
<dbReference type="GO" id="GO:0006886">
    <property type="term" value="P:intracellular protein transport"/>
    <property type="evidence" value="ECO:0007669"/>
    <property type="project" value="InterPro"/>
</dbReference>
<evidence type="ECO:0000256" key="5">
    <source>
        <dbReference type="ARBA" id="ARBA00022927"/>
    </source>
</evidence>
<dbReference type="GO" id="GO:0030127">
    <property type="term" value="C:COPII vesicle coat"/>
    <property type="evidence" value="ECO:0007669"/>
    <property type="project" value="InterPro"/>
</dbReference>
<evidence type="ECO:0000313" key="13">
    <source>
        <dbReference type="Proteomes" id="UP000005222"/>
    </source>
</evidence>
<dbReference type="STRING" id="559304.G8YLM8"/>
<dbReference type="Pfam" id="PF04815">
    <property type="entry name" value="Sec23_helical"/>
    <property type="match status" value="1"/>
</dbReference>
<comment type="similarity">
    <text evidence="2">Belongs to the SEC23/SEC24 family. SEC24 subfamily.</text>
</comment>
<reference evidence="12 13" key="1">
    <citation type="journal article" date="2012" name="G3 (Bethesda)">
        <title>Pichia sorbitophila, an interspecies yeast hybrid reveals early steps of genome resolution following polyploidization.</title>
        <authorList>
            <person name="Leh Louis V."/>
            <person name="Despons L."/>
            <person name="Friedrich A."/>
            <person name="Martin T."/>
            <person name="Durrens P."/>
            <person name="Casaregola S."/>
            <person name="Neuveglise C."/>
            <person name="Fairhead C."/>
            <person name="Marck C."/>
            <person name="Cruz J.A."/>
            <person name="Straub M.L."/>
            <person name="Kugler V."/>
            <person name="Sacerdot C."/>
            <person name="Uzunov Z."/>
            <person name="Thierry A."/>
            <person name="Weiss S."/>
            <person name="Bleykasten C."/>
            <person name="De Montigny J."/>
            <person name="Jacques N."/>
            <person name="Jung P."/>
            <person name="Lemaire M."/>
            <person name="Mallet S."/>
            <person name="Morel G."/>
            <person name="Richard G.F."/>
            <person name="Sarkar A."/>
            <person name="Savel G."/>
            <person name="Schacherer J."/>
            <person name="Seret M.L."/>
            <person name="Talla E."/>
            <person name="Samson G."/>
            <person name="Jubin C."/>
            <person name="Poulain J."/>
            <person name="Vacherie B."/>
            <person name="Barbe V."/>
            <person name="Pelletier E."/>
            <person name="Sherman D.J."/>
            <person name="Westhof E."/>
            <person name="Weissenbach J."/>
            <person name="Baret P.V."/>
            <person name="Wincker P."/>
            <person name="Gaillardin C."/>
            <person name="Dujon B."/>
            <person name="Souciet J.L."/>
        </authorList>
    </citation>
    <scope>NUCLEOTIDE SEQUENCE [LARGE SCALE GENOMIC DNA]</scope>
    <source>
        <strain evidence="13">ATCC MYA-4447 / BCRC 22081 / CBS 7064 / NBRC 10061 / NRRL Y-12695</strain>
    </source>
</reference>
<dbReference type="InterPro" id="IPR050550">
    <property type="entry name" value="SEC23_SEC24_subfamily"/>
</dbReference>
<dbReference type="SUPFAM" id="SSF53300">
    <property type="entry name" value="vWA-like"/>
    <property type="match status" value="1"/>
</dbReference>
<organism evidence="12 13">
    <name type="scientific">Pichia sorbitophila (strain ATCC MYA-4447 / BCRC 22081 / CBS 7064 / NBRC 10061 / NRRL Y-12695)</name>
    <name type="common">Hybrid yeast</name>
    <dbReference type="NCBI Taxonomy" id="559304"/>
    <lineage>
        <taxon>Eukaryota</taxon>
        <taxon>Fungi</taxon>
        <taxon>Dikarya</taxon>
        <taxon>Ascomycota</taxon>
        <taxon>Saccharomycotina</taxon>
        <taxon>Pichiomycetes</taxon>
        <taxon>Debaryomycetaceae</taxon>
        <taxon>Millerozyma</taxon>
    </lineage>
</organism>
<comment type="subcellular location">
    <subcellularLocation>
        <location evidence="1">Golgi apparatus membrane</location>
    </subcellularLocation>
</comment>
<dbReference type="InParanoid" id="G8YLM8"/>
<feature type="domain" description="Zinc finger Sec23/Sec24-type" evidence="8">
    <location>
        <begin position="222"/>
        <end position="260"/>
    </location>
</feature>
<dbReference type="GO" id="GO:0070971">
    <property type="term" value="C:endoplasmic reticulum exit site"/>
    <property type="evidence" value="ECO:0007669"/>
    <property type="project" value="TreeGrafter"/>
</dbReference>
<dbReference type="InterPro" id="IPR029006">
    <property type="entry name" value="ADF-H/Gelsolin-like_dom_sf"/>
</dbReference>
<dbReference type="Gene3D" id="3.40.50.410">
    <property type="entry name" value="von Willebrand factor, type A domain"/>
    <property type="match status" value="1"/>
</dbReference>
<dbReference type="GO" id="GO:0000149">
    <property type="term" value="F:SNARE binding"/>
    <property type="evidence" value="ECO:0007669"/>
    <property type="project" value="TreeGrafter"/>
</dbReference>
<keyword evidence="3" id="KW-0813">Transport</keyword>
<evidence type="ECO:0000256" key="7">
    <source>
        <dbReference type="SAM" id="MobiDB-lite"/>
    </source>
</evidence>
<dbReference type="GO" id="GO:0008270">
    <property type="term" value="F:zinc ion binding"/>
    <property type="evidence" value="ECO:0007669"/>
    <property type="project" value="InterPro"/>
</dbReference>
<dbReference type="InterPro" id="IPR006895">
    <property type="entry name" value="Znf_Sec23_Sec24"/>
</dbReference>
<accession>G8YLM8</accession>
<dbReference type="GO" id="GO:0090110">
    <property type="term" value="P:COPII-coated vesicle cargo loading"/>
    <property type="evidence" value="ECO:0007669"/>
    <property type="project" value="TreeGrafter"/>
</dbReference>
<dbReference type="InterPro" id="IPR012990">
    <property type="entry name" value="Beta-sandwich_Sec23_24"/>
</dbReference>
<keyword evidence="6" id="KW-0333">Golgi apparatus</keyword>
<keyword evidence="13" id="KW-1185">Reference proteome</keyword>
<dbReference type="PANTHER" id="PTHR13803">
    <property type="entry name" value="SEC24-RELATED PROTEIN"/>
    <property type="match status" value="1"/>
</dbReference>
<dbReference type="SUPFAM" id="SSF82754">
    <property type="entry name" value="C-terminal, gelsolin-like domain of Sec23/24"/>
    <property type="match status" value="1"/>
</dbReference>
<dbReference type="Pfam" id="PF08033">
    <property type="entry name" value="Sec23_BS"/>
    <property type="match status" value="1"/>
</dbReference>
<dbReference type="InterPro" id="IPR036175">
    <property type="entry name" value="Sec23/24_helical_dom_sf"/>
</dbReference>
<protein>
    <submittedName>
        <fullName evidence="12">Piso0_001756 protein</fullName>
    </submittedName>
</protein>
<evidence type="ECO:0000256" key="4">
    <source>
        <dbReference type="ARBA" id="ARBA00022490"/>
    </source>
</evidence>
<sequence length="971" mass="107292">MFGGVGNEQAGQPMPPAGYNMGETGLEGAVEDMSLNSNIGGGAVRAKKKRPARAFHGGLGTPQPYSEAGSTSEAIDSSAAHNDALLGPAGLGQPTPEPQNGQSAQESISLAQSRYMDQSEFMSPVSDEDNSYRSFFTFQNIVPPSAGTQFHTVDQGTSSSKFMRATMYNAPETDQLRSATKLPVSVTIRPFAPLLPTEDPIPEVDMSDLGNTPGADPLEIGPPRCRRCRTYMNPAMQHNSSYRFVCNICQFPNNTIPEDYVSMINPVTGTRTDANVRPELHRGVYDLLVPKHYNAKGPESKNHGLHHVFLVDISEQSIKQNVPALFADTLRAMLYNHNNDDEDSSNTKSNMFEGKLAIIAYDKRLHFFNLSPSLNKAQIAISSDLDDPFVPFEEGLFVDPQESQLVIEDVLNHLEMLTVDGMITEPESCFAVACRTAMMCLESVGGGKVTSVLSGLPSWGPGGLKFKDNAAVGRSLTGEQEMKVLNADNEYYHSLAKDFIDKFVGLDCLVISPTSVDLSNVGWLCSVTGGSVHKWPNFNFERDGPAFMAKLISSACKVRGYQAQLKLRCSNGLQISQYYGTSSSITHTNILGSANQDPIIPVVNEDQSFTVLLEYDGKLETKFDCHFQAALLYTDNHGRRKVRVINLVIAVSETLENIFSFVEQDAVVTTIARDTLSFVGKQTLSELRLSINEKLVDVFTQYRAMCEFHHHNYSLNNQLLFPDSLKHFPLYMLALIKTKALRGSTSTSADVRLESIFQMINMPVERLMFYLYPGLVELHSLNPDDGTIPEPQDGNHDGFIKLPKFKDLTSKSLDFGVYLLCNGVTVYVWVHPNANELLIQDLFGNVNSVEDIDPLISRLPELPTHISLQARNIVKYFHSNILGTPNGLEYIQIVRPGIDGSEVQFNECLIEDNVGKTFSACNGPAYPEYLTNLHKAIRVKLENDKSSNNIKKAFNSIDNSNDTLAQRLIHF</sequence>
<dbReference type="OMA" id="INPFMTF"/>
<dbReference type="eggNOG" id="KOG1984">
    <property type="taxonomic scope" value="Eukaryota"/>
</dbReference>
<evidence type="ECO:0000256" key="2">
    <source>
        <dbReference type="ARBA" id="ARBA00008334"/>
    </source>
</evidence>
<evidence type="ECO:0000259" key="9">
    <source>
        <dbReference type="Pfam" id="PF04811"/>
    </source>
</evidence>
<dbReference type="EMBL" id="FO082054">
    <property type="protein sequence ID" value="CCE88962.1"/>
    <property type="molecule type" value="Genomic_DNA"/>
</dbReference>
<feature type="region of interest" description="Disordered" evidence="7">
    <location>
        <begin position="1"/>
        <end position="23"/>
    </location>
</feature>
<feature type="domain" description="Sec23/Sec24 helical" evidence="10">
    <location>
        <begin position="664"/>
        <end position="768"/>
    </location>
</feature>
<dbReference type="InterPro" id="IPR036180">
    <property type="entry name" value="Gelsolin-like_dom_sf"/>
</dbReference>
<evidence type="ECO:0000256" key="3">
    <source>
        <dbReference type="ARBA" id="ARBA00022448"/>
    </source>
</evidence>
<dbReference type="OrthoDB" id="49016at2759"/>